<protein>
    <submittedName>
        <fullName evidence="2">Uncharacterized protein</fullName>
    </submittedName>
</protein>
<evidence type="ECO:0000313" key="3">
    <source>
        <dbReference type="Proteomes" id="UP001212152"/>
    </source>
</evidence>
<reference evidence="2" key="1">
    <citation type="submission" date="2020-05" db="EMBL/GenBank/DDBJ databases">
        <title>Phylogenomic resolution of chytrid fungi.</title>
        <authorList>
            <person name="Stajich J.E."/>
            <person name="Amses K."/>
            <person name="Simmons R."/>
            <person name="Seto K."/>
            <person name="Myers J."/>
            <person name="Bonds A."/>
            <person name="Quandt C.A."/>
            <person name="Barry K."/>
            <person name="Liu P."/>
            <person name="Grigoriev I."/>
            <person name="Longcore J.E."/>
            <person name="James T.Y."/>
        </authorList>
    </citation>
    <scope>NUCLEOTIDE SEQUENCE</scope>
    <source>
        <strain evidence="2">JEL0379</strain>
    </source>
</reference>
<evidence type="ECO:0000256" key="1">
    <source>
        <dbReference type="SAM" id="MobiDB-lite"/>
    </source>
</evidence>
<evidence type="ECO:0000313" key="2">
    <source>
        <dbReference type="EMBL" id="KAJ3177004.1"/>
    </source>
</evidence>
<proteinExistence type="predicted"/>
<dbReference type="AlphaFoldDB" id="A0AAD5THV4"/>
<dbReference type="Proteomes" id="UP001212152">
    <property type="component" value="Unassembled WGS sequence"/>
</dbReference>
<organism evidence="2 3">
    <name type="scientific">Geranomyces variabilis</name>
    <dbReference type="NCBI Taxonomy" id="109894"/>
    <lineage>
        <taxon>Eukaryota</taxon>
        <taxon>Fungi</taxon>
        <taxon>Fungi incertae sedis</taxon>
        <taxon>Chytridiomycota</taxon>
        <taxon>Chytridiomycota incertae sedis</taxon>
        <taxon>Chytridiomycetes</taxon>
        <taxon>Spizellomycetales</taxon>
        <taxon>Powellomycetaceae</taxon>
        <taxon>Geranomyces</taxon>
    </lineage>
</organism>
<name>A0AAD5THV4_9FUNG</name>
<sequence>MRRPIELDTYVKNQIKAKTLSAVKFAKFCRAGNEFEATQALYASLNAYLRDRPSSPYVARFVRGEFESTPDWVTYWESLARKRAIDGQAERRHVASGEKRTAMDELEVAAFKRLRRSDPAPAASQDFSARERENDPEDDFNVSQSITSLAKPSDLAPPATAAHPRTFIASLATPSRSTCPATAADPRTTHPFVGETGITWTAYLTHLMAKAQRGRDEKIA</sequence>
<comment type="caution">
    <text evidence="2">The sequence shown here is derived from an EMBL/GenBank/DDBJ whole genome shotgun (WGS) entry which is preliminary data.</text>
</comment>
<keyword evidence="3" id="KW-1185">Reference proteome</keyword>
<dbReference type="EMBL" id="JADGJQ010000036">
    <property type="protein sequence ID" value="KAJ3177004.1"/>
    <property type="molecule type" value="Genomic_DNA"/>
</dbReference>
<gene>
    <name evidence="2" type="ORF">HDU87_004720</name>
</gene>
<accession>A0AAD5THV4</accession>
<feature type="region of interest" description="Disordered" evidence="1">
    <location>
        <begin position="117"/>
        <end position="140"/>
    </location>
</feature>